<feature type="domain" description="PAS" evidence="19">
    <location>
        <begin position="175"/>
        <end position="220"/>
    </location>
</feature>
<dbReference type="InterPro" id="IPR001610">
    <property type="entry name" value="PAC"/>
</dbReference>
<evidence type="ECO:0000256" key="10">
    <source>
        <dbReference type="ARBA" id="ARBA00022840"/>
    </source>
</evidence>
<feature type="domain" description="PAC" evidence="20">
    <location>
        <begin position="255"/>
        <end position="307"/>
    </location>
</feature>
<evidence type="ECO:0000259" key="20">
    <source>
        <dbReference type="PROSITE" id="PS50113"/>
    </source>
</evidence>
<keyword evidence="7" id="KW-0812">Transmembrane</keyword>
<dbReference type="GO" id="GO:0006355">
    <property type="term" value="P:regulation of DNA-templated transcription"/>
    <property type="evidence" value="ECO:0007669"/>
    <property type="project" value="InterPro"/>
</dbReference>
<keyword evidence="8" id="KW-0547">Nucleotide-binding</keyword>
<dbReference type="InterPro" id="IPR000700">
    <property type="entry name" value="PAS-assoc_C"/>
</dbReference>
<keyword evidence="9" id="KW-0418">Kinase</keyword>
<dbReference type="Pfam" id="PF13426">
    <property type="entry name" value="PAS_9"/>
    <property type="match status" value="1"/>
</dbReference>
<dbReference type="GO" id="GO:0016020">
    <property type="term" value="C:membrane"/>
    <property type="evidence" value="ECO:0007669"/>
    <property type="project" value="UniProtKB-SubCell"/>
</dbReference>
<dbReference type="Gene3D" id="3.30.450.40">
    <property type="match status" value="2"/>
</dbReference>
<evidence type="ECO:0000256" key="15">
    <source>
        <dbReference type="PROSITE-ProRule" id="PRU00169"/>
    </source>
</evidence>
<keyword evidence="5 15" id="KW-0597">Phosphoprotein</keyword>
<keyword evidence="11" id="KW-1133">Transmembrane helix</keyword>
<dbReference type="InterPro" id="IPR000014">
    <property type="entry name" value="PAS"/>
</dbReference>
<accession>A0AA96WKU2</accession>
<comment type="subcellular location">
    <subcellularLocation>
        <location evidence="2">Membrane</location>
    </subcellularLocation>
</comment>
<dbReference type="InterPro" id="IPR001789">
    <property type="entry name" value="Sig_transdc_resp-reg_receiver"/>
</dbReference>
<dbReference type="FunFam" id="1.10.287.130:FF:000004">
    <property type="entry name" value="Ethylene receptor 1"/>
    <property type="match status" value="1"/>
</dbReference>
<evidence type="ECO:0000256" key="14">
    <source>
        <dbReference type="ARBA" id="ARBA00074306"/>
    </source>
</evidence>
<dbReference type="InterPro" id="IPR005467">
    <property type="entry name" value="His_kinase_dom"/>
</dbReference>
<dbReference type="CDD" id="cd16922">
    <property type="entry name" value="HATPase_EvgS-ArcB-TorS-like"/>
    <property type="match status" value="1"/>
</dbReference>
<evidence type="ECO:0000256" key="11">
    <source>
        <dbReference type="ARBA" id="ARBA00022989"/>
    </source>
</evidence>
<evidence type="ECO:0000256" key="7">
    <source>
        <dbReference type="ARBA" id="ARBA00022692"/>
    </source>
</evidence>
<dbReference type="CDD" id="cd17580">
    <property type="entry name" value="REC_2_DhkD-like"/>
    <property type="match status" value="1"/>
</dbReference>
<keyword evidence="16" id="KW-0175">Coiled coil</keyword>
<dbReference type="AlphaFoldDB" id="A0AA96WKU2"/>
<dbReference type="RefSeq" id="WP_316436178.1">
    <property type="nucleotide sequence ID" value="NZ_CP053587.1"/>
</dbReference>
<evidence type="ECO:0000256" key="13">
    <source>
        <dbReference type="ARBA" id="ARBA00023136"/>
    </source>
</evidence>
<dbReference type="InterPro" id="IPR013767">
    <property type="entry name" value="PAS_fold"/>
</dbReference>
<dbReference type="SUPFAM" id="SSF52172">
    <property type="entry name" value="CheY-like"/>
    <property type="match status" value="1"/>
</dbReference>
<feature type="modified residue" description="4-aspartylphosphate" evidence="15">
    <location>
        <position position="1136"/>
    </location>
</feature>
<evidence type="ECO:0000256" key="3">
    <source>
        <dbReference type="ARBA" id="ARBA00006402"/>
    </source>
</evidence>
<dbReference type="InterPro" id="IPR029016">
    <property type="entry name" value="GAF-like_dom_sf"/>
</dbReference>
<feature type="domain" description="Histidine kinase" evidence="17">
    <location>
        <begin position="839"/>
        <end position="1066"/>
    </location>
</feature>
<dbReference type="CDD" id="cd00130">
    <property type="entry name" value="PAS"/>
    <property type="match status" value="3"/>
</dbReference>
<comment type="similarity">
    <text evidence="3">In the N-terminal section; belongs to the phytochrome family.</text>
</comment>
<dbReference type="Gene3D" id="3.30.565.10">
    <property type="entry name" value="Histidine kinase-like ATPase, C-terminal domain"/>
    <property type="match status" value="1"/>
</dbReference>
<evidence type="ECO:0000259" key="18">
    <source>
        <dbReference type="PROSITE" id="PS50110"/>
    </source>
</evidence>
<feature type="coiled-coil region" evidence="16">
    <location>
        <begin position="432"/>
        <end position="467"/>
    </location>
</feature>
<feature type="domain" description="Response regulatory" evidence="18">
    <location>
        <begin position="1087"/>
        <end position="1211"/>
    </location>
</feature>
<evidence type="ECO:0000313" key="21">
    <source>
        <dbReference type="EMBL" id="WNZ27727.1"/>
    </source>
</evidence>
<dbReference type="Gene3D" id="3.30.450.20">
    <property type="entry name" value="PAS domain"/>
    <property type="match status" value="3"/>
</dbReference>
<dbReference type="InterPro" id="IPR003018">
    <property type="entry name" value="GAF"/>
</dbReference>
<evidence type="ECO:0000256" key="2">
    <source>
        <dbReference type="ARBA" id="ARBA00004370"/>
    </source>
</evidence>
<dbReference type="Pfam" id="PF00989">
    <property type="entry name" value="PAS"/>
    <property type="match status" value="1"/>
</dbReference>
<name>A0AA96WKU2_9CYAN</name>
<dbReference type="CDD" id="cd00082">
    <property type="entry name" value="HisKA"/>
    <property type="match status" value="1"/>
</dbReference>
<dbReference type="SMART" id="SM00448">
    <property type="entry name" value="REC"/>
    <property type="match status" value="1"/>
</dbReference>
<dbReference type="SUPFAM" id="SSF55781">
    <property type="entry name" value="GAF domain-like"/>
    <property type="match status" value="2"/>
</dbReference>
<dbReference type="EC" id="2.7.13.3" evidence="4"/>
<feature type="domain" description="PAS" evidence="19">
    <location>
        <begin position="308"/>
        <end position="356"/>
    </location>
</feature>
<evidence type="ECO:0000256" key="1">
    <source>
        <dbReference type="ARBA" id="ARBA00000085"/>
    </source>
</evidence>
<dbReference type="Gene3D" id="3.40.50.2300">
    <property type="match status" value="1"/>
</dbReference>
<dbReference type="Pfam" id="PF02518">
    <property type="entry name" value="HATPase_c"/>
    <property type="match status" value="1"/>
</dbReference>
<evidence type="ECO:0000259" key="17">
    <source>
        <dbReference type="PROSITE" id="PS50109"/>
    </source>
</evidence>
<dbReference type="PANTHER" id="PTHR43547:SF2">
    <property type="entry name" value="HYBRID SIGNAL TRANSDUCTION HISTIDINE KINASE C"/>
    <property type="match status" value="1"/>
</dbReference>
<dbReference type="SUPFAM" id="SSF47384">
    <property type="entry name" value="Homodimeric domain of signal transducing histidine kinase"/>
    <property type="match status" value="1"/>
</dbReference>
<dbReference type="SMART" id="SM00091">
    <property type="entry name" value="PAS"/>
    <property type="match status" value="3"/>
</dbReference>
<evidence type="ECO:0000256" key="4">
    <source>
        <dbReference type="ARBA" id="ARBA00012438"/>
    </source>
</evidence>
<dbReference type="InterPro" id="IPR003661">
    <property type="entry name" value="HisK_dim/P_dom"/>
</dbReference>
<dbReference type="FunFam" id="3.30.450.40:FF:000035">
    <property type="entry name" value="PAS sensor protein"/>
    <property type="match status" value="1"/>
</dbReference>
<dbReference type="Pfam" id="PF00512">
    <property type="entry name" value="HisKA"/>
    <property type="match status" value="1"/>
</dbReference>
<dbReference type="GO" id="GO:0005524">
    <property type="term" value="F:ATP binding"/>
    <property type="evidence" value="ECO:0007669"/>
    <property type="project" value="UniProtKB-KW"/>
</dbReference>
<keyword evidence="13" id="KW-0472">Membrane</keyword>
<dbReference type="InterPro" id="IPR035965">
    <property type="entry name" value="PAS-like_dom_sf"/>
</dbReference>
<keyword evidence="10" id="KW-0067">ATP-binding</keyword>
<dbReference type="Pfam" id="PF00072">
    <property type="entry name" value="Response_reg"/>
    <property type="match status" value="1"/>
</dbReference>
<keyword evidence="12" id="KW-0902">Two-component regulatory system</keyword>
<keyword evidence="6" id="KW-0808">Transferase</keyword>
<feature type="domain" description="PAC" evidence="20">
    <location>
        <begin position="388"/>
        <end position="441"/>
    </location>
</feature>
<dbReference type="NCBIfam" id="TIGR00229">
    <property type="entry name" value="sensory_box"/>
    <property type="match status" value="3"/>
</dbReference>
<dbReference type="Gene3D" id="1.10.287.130">
    <property type="match status" value="1"/>
</dbReference>
<evidence type="ECO:0000256" key="5">
    <source>
        <dbReference type="ARBA" id="ARBA00022553"/>
    </source>
</evidence>
<dbReference type="SUPFAM" id="SSF55785">
    <property type="entry name" value="PYP-like sensor domain (PAS domain)"/>
    <property type="match status" value="3"/>
</dbReference>
<dbReference type="InterPro" id="IPR004358">
    <property type="entry name" value="Sig_transdc_His_kin-like_C"/>
</dbReference>
<dbReference type="EMBL" id="CP053587">
    <property type="protein sequence ID" value="WNZ27727.1"/>
    <property type="molecule type" value="Genomic_DNA"/>
</dbReference>
<dbReference type="InterPro" id="IPR003594">
    <property type="entry name" value="HATPase_dom"/>
</dbReference>
<organism evidence="21">
    <name type="scientific">Leptolyngbya sp. NK1-12</name>
    <dbReference type="NCBI Taxonomy" id="2547451"/>
    <lineage>
        <taxon>Bacteria</taxon>
        <taxon>Bacillati</taxon>
        <taxon>Cyanobacteriota</taxon>
        <taxon>Cyanophyceae</taxon>
        <taxon>Leptolyngbyales</taxon>
        <taxon>Leptolyngbyaceae</taxon>
        <taxon>Leptolyngbya group</taxon>
        <taxon>Leptolyngbya</taxon>
    </lineage>
</organism>
<proteinExistence type="inferred from homology"/>
<dbReference type="PROSITE" id="PS50110">
    <property type="entry name" value="RESPONSE_REGULATORY"/>
    <property type="match status" value="1"/>
</dbReference>
<dbReference type="SMART" id="SM00387">
    <property type="entry name" value="HATPase_c"/>
    <property type="match status" value="1"/>
</dbReference>
<gene>
    <name evidence="21" type="ORF">HJG54_33340</name>
</gene>
<evidence type="ECO:0000256" key="12">
    <source>
        <dbReference type="ARBA" id="ARBA00023012"/>
    </source>
</evidence>
<dbReference type="Pfam" id="PF13185">
    <property type="entry name" value="GAF_2"/>
    <property type="match status" value="1"/>
</dbReference>
<dbReference type="Pfam" id="PF13188">
    <property type="entry name" value="PAS_8"/>
    <property type="match status" value="1"/>
</dbReference>
<dbReference type="PRINTS" id="PR00344">
    <property type="entry name" value="BCTRLSENSOR"/>
</dbReference>
<dbReference type="PROSITE" id="PS50109">
    <property type="entry name" value="HIS_KIN"/>
    <property type="match status" value="1"/>
</dbReference>
<feature type="domain" description="PAS" evidence="19">
    <location>
        <begin position="43"/>
        <end position="119"/>
    </location>
</feature>
<sequence length="1219" mass="133859">MSDPVPEPALSPSQAAELFALSATDQPELAITEPQTAPACPKGQEMLRVLLDSVQAGIVACNAEGILTLFNRTARQFHGLPEQPLPPDQWAEYYDLYRPDGKTRMPKTEIPLFRALQGEIVDQVEMVIAPKTGMRRTLLASGQAIVNAQGEKQGAVVVMHDITERKLIENALRKSEAQLSSIFQTIPNGIVILDQKGRLITANSAAEQILRLTRSDLTERLYNDPSWSITTVDGQPFPDQELPFVQVMQTGKPVYAVEHAITHSDGTRIILSINASPLFDTDENITHVITAISDITERKQAEASLRESEERYRSVIEAAAEGIVLQHSDGTIFTCNASAERILGLTAAQMMGRTSLDPRWAAIYEDGSPFPGELHPAMVTLRTGAPQSNVVMGICKPDGSLTWISINTRPLFQPGHSMPFAVVASFFDITERKQAEAVRLRLAEEQAQLMREQAARLEAEAEQRRASFLAEVSTVLASSLDYEQTLQSVAQLAVPYFADWCSVDLLNDDGTISRVAVAHSDPEKVQLGWELAQRFPRHLDDGYGISQVMKTGQSEIAIEITDEQLAASVPNPDYLEILRGVGLKSCIISPLPARERVLGSITFVFTESNRHYNLDDLRLAEDLARRAAIAIDNAHLYHMAQQAKQAAEKAAERTARLQTVTAALSESLTPEQVAEVIVEQSMAALAADAALVALLNPEGTALEIVRAVGYAASPEEIQQPFPIQSALPLAEAVRTGQPVWAEPLSERLARYPHLAETYQRFPFQTWVSLPLIVEGKAVGGLSLSFLPFKQLSQDEREFILALSRQCAQAISRAQLYEAERQARAEAEQANRVKDEFLAILSHELRTPLNPILGWSKLLQIQPLDEQKTRQALATIERNAKLQAELIEDLLDVSRILRGKLSLDVAPVDLKSTIAAAMDTVRLAADAKRIELHFTISTGVDATPSPPRLLQVMGDAGRLQQVVWNLLSNAVKFTPEGGRVEVRLERSDSQAQITVTDTGKGIAPEFLPYVFDYFRQEDGTTTRRFGGLGLGLAIVRHITELHGGTVWAESLGEGLGATFTVQLPLMTSAGSVDQQEESPMMANLTGLKVLAVDDDDDIRELIEFILQQAGAEVRVVASAVEVLQQLDLFAPDLLICDIGMPEMDGYMLMRQIRDRQIRQATGQFSQTLPKAIALTAYAGELDQQQALTAGFQLHLAKPVEPEQLIRAIVTLLHQHPASAD</sequence>
<dbReference type="SUPFAM" id="SSF55874">
    <property type="entry name" value="ATPase domain of HSP90 chaperone/DNA topoisomerase II/histidine kinase"/>
    <property type="match status" value="1"/>
</dbReference>
<dbReference type="Pfam" id="PF01590">
    <property type="entry name" value="GAF"/>
    <property type="match status" value="1"/>
</dbReference>
<dbReference type="SMART" id="SM00388">
    <property type="entry name" value="HisKA"/>
    <property type="match status" value="1"/>
</dbReference>
<evidence type="ECO:0000256" key="9">
    <source>
        <dbReference type="ARBA" id="ARBA00022777"/>
    </source>
</evidence>
<comment type="catalytic activity">
    <reaction evidence="1">
        <text>ATP + protein L-histidine = ADP + protein N-phospho-L-histidine.</text>
        <dbReference type="EC" id="2.7.13.3"/>
    </reaction>
</comment>
<reference evidence="21" key="1">
    <citation type="submission" date="2020-05" db="EMBL/GenBank/DDBJ databases">
        <authorList>
            <person name="Zhu T."/>
            <person name="Keshari N."/>
            <person name="Lu X."/>
        </authorList>
    </citation>
    <scope>NUCLEOTIDE SEQUENCE</scope>
    <source>
        <strain evidence="21">NK1-12</strain>
    </source>
</reference>
<dbReference type="SMART" id="SM00086">
    <property type="entry name" value="PAC"/>
    <property type="match status" value="3"/>
</dbReference>
<dbReference type="GO" id="GO:0000155">
    <property type="term" value="F:phosphorelay sensor kinase activity"/>
    <property type="evidence" value="ECO:0007669"/>
    <property type="project" value="InterPro"/>
</dbReference>
<evidence type="ECO:0000256" key="6">
    <source>
        <dbReference type="ARBA" id="ARBA00022679"/>
    </source>
</evidence>
<dbReference type="SMART" id="SM00065">
    <property type="entry name" value="GAF"/>
    <property type="match status" value="2"/>
</dbReference>
<dbReference type="InterPro" id="IPR011006">
    <property type="entry name" value="CheY-like_superfamily"/>
</dbReference>
<dbReference type="InterPro" id="IPR036097">
    <property type="entry name" value="HisK_dim/P_sf"/>
</dbReference>
<dbReference type="PROSITE" id="PS50113">
    <property type="entry name" value="PAC"/>
    <property type="match status" value="3"/>
</dbReference>
<dbReference type="PANTHER" id="PTHR43547">
    <property type="entry name" value="TWO-COMPONENT HISTIDINE KINASE"/>
    <property type="match status" value="1"/>
</dbReference>
<dbReference type="InterPro" id="IPR036890">
    <property type="entry name" value="HATPase_C_sf"/>
</dbReference>
<evidence type="ECO:0000256" key="8">
    <source>
        <dbReference type="ARBA" id="ARBA00022741"/>
    </source>
</evidence>
<dbReference type="FunFam" id="3.30.565.10:FF:000010">
    <property type="entry name" value="Sensor histidine kinase RcsC"/>
    <property type="match status" value="1"/>
</dbReference>
<evidence type="ECO:0000256" key="16">
    <source>
        <dbReference type="SAM" id="Coils"/>
    </source>
</evidence>
<protein>
    <recommendedName>
        <fullName evidence="14">Circadian input-output histidine kinase CikA</fullName>
        <ecNumber evidence="4">2.7.13.3</ecNumber>
    </recommendedName>
</protein>
<dbReference type="PROSITE" id="PS50112">
    <property type="entry name" value="PAS"/>
    <property type="match status" value="3"/>
</dbReference>
<evidence type="ECO:0000259" key="19">
    <source>
        <dbReference type="PROSITE" id="PS50112"/>
    </source>
</evidence>
<feature type="domain" description="PAC" evidence="20">
    <location>
        <begin position="122"/>
        <end position="174"/>
    </location>
</feature>